<protein>
    <submittedName>
        <fullName evidence="1">Uncharacterized protein</fullName>
    </submittedName>
</protein>
<gene>
    <name evidence="1" type="ORF">G2W53_043350</name>
</gene>
<comment type="caution">
    <text evidence="1">The sequence shown here is derived from an EMBL/GenBank/DDBJ whole genome shotgun (WGS) entry which is preliminary data.</text>
</comment>
<proteinExistence type="predicted"/>
<evidence type="ECO:0000313" key="1">
    <source>
        <dbReference type="EMBL" id="KAF7804239.1"/>
    </source>
</evidence>
<organism evidence="1 2">
    <name type="scientific">Senna tora</name>
    <dbReference type="NCBI Taxonomy" id="362788"/>
    <lineage>
        <taxon>Eukaryota</taxon>
        <taxon>Viridiplantae</taxon>
        <taxon>Streptophyta</taxon>
        <taxon>Embryophyta</taxon>
        <taxon>Tracheophyta</taxon>
        <taxon>Spermatophyta</taxon>
        <taxon>Magnoliopsida</taxon>
        <taxon>eudicotyledons</taxon>
        <taxon>Gunneridae</taxon>
        <taxon>Pentapetalae</taxon>
        <taxon>rosids</taxon>
        <taxon>fabids</taxon>
        <taxon>Fabales</taxon>
        <taxon>Fabaceae</taxon>
        <taxon>Caesalpinioideae</taxon>
        <taxon>Cassia clade</taxon>
        <taxon>Senna</taxon>
    </lineage>
</organism>
<keyword evidence="2" id="KW-1185">Reference proteome</keyword>
<evidence type="ECO:0000313" key="2">
    <source>
        <dbReference type="Proteomes" id="UP000634136"/>
    </source>
</evidence>
<accession>A0A834SVE7</accession>
<dbReference type="Proteomes" id="UP000634136">
    <property type="component" value="Unassembled WGS sequence"/>
</dbReference>
<reference evidence="1" key="1">
    <citation type="submission" date="2020-09" db="EMBL/GenBank/DDBJ databases">
        <title>Genome-Enabled Discovery of Anthraquinone Biosynthesis in Senna tora.</title>
        <authorList>
            <person name="Kang S.-H."/>
            <person name="Pandey R.P."/>
            <person name="Lee C.-M."/>
            <person name="Sim J.-S."/>
            <person name="Jeong J.-T."/>
            <person name="Choi B.-S."/>
            <person name="Jung M."/>
            <person name="Ginzburg D."/>
            <person name="Zhao K."/>
            <person name="Won S.Y."/>
            <person name="Oh T.-J."/>
            <person name="Yu Y."/>
            <person name="Kim N.-H."/>
            <person name="Lee O.R."/>
            <person name="Lee T.-H."/>
            <person name="Bashyal P."/>
            <person name="Kim T.-S."/>
            <person name="Lee W.-H."/>
            <person name="Kawkins C."/>
            <person name="Kim C.-K."/>
            <person name="Kim J.S."/>
            <person name="Ahn B.O."/>
            <person name="Rhee S.Y."/>
            <person name="Sohng J.K."/>
        </authorList>
    </citation>
    <scope>NUCLEOTIDE SEQUENCE</scope>
    <source>
        <tissue evidence="1">Leaf</tissue>
    </source>
</reference>
<sequence>MARVSWEEGEADYDINDDDVLAVKQRS</sequence>
<name>A0A834SVE7_9FABA</name>
<dbReference type="AlphaFoldDB" id="A0A834SVE7"/>
<dbReference type="EMBL" id="JAAIUW010000013">
    <property type="protein sequence ID" value="KAF7804239.1"/>
    <property type="molecule type" value="Genomic_DNA"/>
</dbReference>